<evidence type="ECO:0000256" key="8">
    <source>
        <dbReference type="ARBA" id="ARBA00022842"/>
    </source>
</evidence>
<dbReference type="HAMAP" id="MF_00185">
    <property type="entry name" value="IPP_trans"/>
    <property type="match status" value="1"/>
</dbReference>
<dbReference type="EC" id="2.5.1.75" evidence="10"/>
<protein>
    <recommendedName>
        <fullName evidence="10">tRNA dimethylallyltransferase</fullName>
        <ecNumber evidence="10">2.5.1.75</ecNumber>
    </recommendedName>
    <alternativeName>
        <fullName evidence="10">Dimethylallyl diphosphate:tRNA dimethylallyltransferase</fullName>
        <shortName evidence="10">DMAPP:tRNA dimethylallyltransferase</shortName>
        <shortName evidence="10">DMATase</shortName>
    </alternativeName>
    <alternativeName>
        <fullName evidence="10">Isopentenyl-diphosphate:tRNA isopentenyltransferase</fullName>
        <shortName evidence="10">IPP transferase</shortName>
        <shortName evidence="10">IPPT</shortName>
        <shortName evidence="10">IPTase</shortName>
    </alternativeName>
</protein>
<feature type="site" description="Interaction with substrate tRNA" evidence="10">
    <location>
        <position position="103"/>
    </location>
</feature>
<dbReference type="Gene3D" id="1.10.20.140">
    <property type="match status" value="1"/>
</dbReference>
<dbReference type="RefSeq" id="WP_067767548.1">
    <property type="nucleotide sequence ID" value="NZ_CP183909.1"/>
</dbReference>
<evidence type="ECO:0000313" key="15">
    <source>
        <dbReference type="Proteomes" id="UP000185753"/>
    </source>
</evidence>
<evidence type="ECO:0000256" key="7">
    <source>
        <dbReference type="ARBA" id="ARBA00022840"/>
    </source>
</evidence>
<dbReference type="InterPro" id="IPR018022">
    <property type="entry name" value="IPT"/>
</dbReference>
<name>A0A1A7R6W9_9GAMM</name>
<keyword evidence="7 10" id="KW-0067">ATP-binding</keyword>
<reference evidence="15" key="1">
    <citation type="submission" date="2016-06" db="EMBL/GenBank/DDBJ databases">
        <authorList>
            <person name="Radolfova-Krizova L."/>
            <person name="Nemec A."/>
        </authorList>
    </citation>
    <scope>NUCLEOTIDE SEQUENCE [LARGE SCALE GENOMIC DNA]</scope>
    <source>
        <strain evidence="15">ANC 4275</strain>
    </source>
</reference>
<dbReference type="PANTHER" id="PTHR11088">
    <property type="entry name" value="TRNA DIMETHYLALLYLTRANSFERASE"/>
    <property type="match status" value="1"/>
</dbReference>
<dbReference type="OrthoDB" id="9776390at2"/>
<keyword evidence="8 10" id="KW-0460">Magnesium</keyword>
<evidence type="ECO:0000256" key="12">
    <source>
        <dbReference type="RuleBase" id="RU003784"/>
    </source>
</evidence>
<dbReference type="InterPro" id="IPR039657">
    <property type="entry name" value="Dimethylallyltransferase"/>
</dbReference>
<dbReference type="SUPFAM" id="SSF52540">
    <property type="entry name" value="P-loop containing nucleoside triphosphate hydrolases"/>
    <property type="match status" value="1"/>
</dbReference>
<keyword evidence="5 10" id="KW-0819">tRNA processing</keyword>
<dbReference type="Pfam" id="PF01715">
    <property type="entry name" value="IPPT"/>
    <property type="match status" value="1"/>
</dbReference>
<dbReference type="InterPro" id="IPR027417">
    <property type="entry name" value="P-loop_NTPase"/>
</dbReference>
<proteinExistence type="inferred from homology"/>
<evidence type="ECO:0000313" key="14">
    <source>
        <dbReference type="EMBL" id="OBX27616.1"/>
    </source>
</evidence>
<keyword evidence="15" id="KW-1185">Reference proteome</keyword>
<evidence type="ECO:0000256" key="1">
    <source>
        <dbReference type="ARBA" id="ARBA00001946"/>
    </source>
</evidence>
<comment type="subunit">
    <text evidence="10">Monomer.</text>
</comment>
<evidence type="ECO:0000256" key="3">
    <source>
        <dbReference type="ARBA" id="ARBA00005842"/>
    </source>
</evidence>
<dbReference type="STRING" id="1443941.A9J31_10345"/>
<dbReference type="EMBL" id="LZDS01000029">
    <property type="protein sequence ID" value="OBX27616.1"/>
    <property type="molecule type" value="Genomic_DNA"/>
</dbReference>
<dbReference type="GO" id="GO:0052381">
    <property type="term" value="F:tRNA dimethylallyltransferase activity"/>
    <property type="evidence" value="ECO:0007669"/>
    <property type="project" value="UniProtKB-UniRule"/>
</dbReference>
<comment type="caution">
    <text evidence="10">Lacks conserved residue(s) required for the propagation of feature annotation.</text>
</comment>
<feature type="binding site" evidence="10">
    <location>
        <begin position="14"/>
        <end position="19"/>
    </location>
    <ligand>
        <name>substrate</name>
    </ligand>
</feature>
<comment type="caution">
    <text evidence="14">The sequence shown here is derived from an EMBL/GenBank/DDBJ whole genome shotgun (WGS) entry which is preliminary data.</text>
</comment>
<comment type="catalytic activity">
    <reaction evidence="9 10 11">
        <text>adenosine(37) in tRNA + dimethylallyl diphosphate = N(6)-dimethylallyladenosine(37) in tRNA + diphosphate</text>
        <dbReference type="Rhea" id="RHEA:26482"/>
        <dbReference type="Rhea" id="RHEA-COMP:10162"/>
        <dbReference type="Rhea" id="RHEA-COMP:10375"/>
        <dbReference type="ChEBI" id="CHEBI:33019"/>
        <dbReference type="ChEBI" id="CHEBI:57623"/>
        <dbReference type="ChEBI" id="CHEBI:74411"/>
        <dbReference type="ChEBI" id="CHEBI:74415"/>
        <dbReference type="EC" id="2.5.1.75"/>
    </reaction>
</comment>
<keyword evidence="4 10" id="KW-0808">Transferase</keyword>
<dbReference type="Gene3D" id="3.40.50.300">
    <property type="entry name" value="P-loop containing nucleotide triphosphate hydrolases"/>
    <property type="match status" value="1"/>
</dbReference>
<sequence>MSNQLPVINLMGPTASGKTALACELFERGNFELISVDSALVYQDMDIGTAKPTKAELEQYPHHLIDIISPLEVYSAANFVEDACVLIDDMHARGKTPILVGGTMLYYKALLEGLSSNLPSADYAVRAEIEEKGECEGWDAVYAELCSVDPLAGEKFKVSDKQRIIRALEVYKLTGQPITKLQAEQPKNLPYRYNFHNYALLPDRLELHGRIAQRLKIMWEIGFLNEVKGLIEKYDLDENLPAMRSVGYRQALDFLRNSDLSSEKQREMEDKALFATRQLAKRQYTWLRSLQETHKFTTYLTAKQAQEDLRNCYG</sequence>
<evidence type="ECO:0000256" key="9">
    <source>
        <dbReference type="ARBA" id="ARBA00049563"/>
    </source>
</evidence>
<keyword evidence="6 10" id="KW-0547">Nucleotide-binding</keyword>
<dbReference type="NCBIfam" id="TIGR00174">
    <property type="entry name" value="miaA"/>
    <property type="match status" value="1"/>
</dbReference>
<accession>A0A1A7R6W9</accession>
<evidence type="ECO:0000256" key="4">
    <source>
        <dbReference type="ARBA" id="ARBA00022679"/>
    </source>
</evidence>
<gene>
    <name evidence="10" type="primary">miaA</name>
    <name evidence="14" type="ORF">A9J31_10345</name>
</gene>
<feature type="binding site" evidence="10">
    <location>
        <begin position="12"/>
        <end position="19"/>
    </location>
    <ligand>
        <name>ATP</name>
        <dbReference type="ChEBI" id="CHEBI:30616"/>
    </ligand>
</feature>
<feature type="site" description="Interaction with substrate tRNA" evidence="10">
    <location>
        <position position="126"/>
    </location>
</feature>
<evidence type="ECO:0000256" key="5">
    <source>
        <dbReference type="ARBA" id="ARBA00022694"/>
    </source>
</evidence>
<organism evidence="14 15">
    <name type="scientific">Acinetobacter gandensis</name>
    <dbReference type="NCBI Taxonomy" id="1443941"/>
    <lineage>
        <taxon>Bacteria</taxon>
        <taxon>Pseudomonadati</taxon>
        <taxon>Pseudomonadota</taxon>
        <taxon>Gammaproteobacteria</taxon>
        <taxon>Moraxellales</taxon>
        <taxon>Moraxellaceae</taxon>
        <taxon>Acinetobacter</taxon>
    </lineage>
</organism>
<evidence type="ECO:0000256" key="6">
    <source>
        <dbReference type="ARBA" id="ARBA00022741"/>
    </source>
</evidence>
<evidence type="ECO:0000256" key="2">
    <source>
        <dbReference type="ARBA" id="ARBA00003213"/>
    </source>
</evidence>
<feature type="region of interest" description="Interaction with substrate tRNA" evidence="10">
    <location>
        <begin position="37"/>
        <end position="40"/>
    </location>
</feature>
<evidence type="ECO:0000256" key="10">
    <source>
        <dbReference type="HAMAP-Rule" id="MF_00185"/>
    </source>
</evidence>
<comment type="cofactor">
    <cofactor evidence="1 10">
        <name>Mg(2+)</name>
        <dbReference type="ChEBI" id="CHEBI:18420"/>
    </cofactor>
</comment>
<dbReference type="Proteomes" id="UP000185753">
    <property type="component" value="Unassembled WGS sequence"/>
</dbReference>
<evidence type="ECO:0000256" key="11">
    <source>
        <dbReference type="RuleBase" id="RU003783"/>
    </source>
</evidence>
<dbReference type="GO" id="GO:0006400">
    <property type="term" value="P:tRNA modification"/>
    <property type="evidence" value="ECO:0007669"/>
    <property type="project" value="TreeGrafter"/>
</dbReference>
<dbReference type="FunFam" id="1.10.20.140:FF:000001">
    <property type="entry name" value="tRNA dimethylallyltransferase"/>
    <property type="match status" value="1"/>
</dbReference>
<comment type="function">
    <text evidence="2 10 12">Catalyzes the transfer of a dimethylallyl group onto the adenine at position 37 in tRNAs that read codons beginning with uridine, leading to the formation of N6-(dimethylallyl)adenosine (i(6)A).</text>
</comment>
<dbReference type="AlphaFoldDB" id="A0A1A7R6W9"/>
<dbReference type="GO" id="GO:0005524">
    <property type="term" value="F:ATP binding"/>
    <property type="evidence" value="ECO:0007669"/>
    <property type="project" value="UniProtKB-UniRule"/>
</dbReference>
<comment type="similarity">
    <text evidence="3 10 13">Belongs to the IPP transferase family.</text>
</comment>
<evidence type="ECO:0000256" key="13">
    <source>
        <dbReference type="RuleBase" id="RU003785"/>
    </source>
</evidence>
<feature type="region of interest" description="Interaction with substrate tRNA" evidence="10">
    <location>
        <begin position="162"/>
        <end position="166"/>
    </location>
</feature>
<dbReference type="PANTHER" id="PTHR11088:SF60">
    <property type="entry name" value="TRNA DIMETHYLALLYLTRANSFERASE"/>
    <property type="match status" value="1"/>
</dbReference>